<protein>
    <recommendedName>
        <fullName evidence="3">Secreted protein</fullName>
    </recommendedName>
</protein>
<evidence type="ECO:0000256" key="1">
    <source>
        <dbReference type="SAM" id="SignalP"/>
    </source>
</evidence>
<gene>
    <name evidence="2" type="ORF">SS16G14_000010</name>
</gene>
<proteinExistence type="predicted"/>
<dbReference type="AlphaFoldDB" id="A0A678T530"/>
<name>A0A678T530_SACSP</name>
<evidence type="ECO:0000313" key="2">
    <source>
        <dbReference type="EMBL" id="AWA44903.1"/>
    </source>
</evidence>
<dbReference type="EMBL" id="MH182540">
    <property type="protein sequence ID" value="AWA44903.1"/>
    <property type="molecule type" value="Genomic_DNA"/>
</dbReference>
<sequence length="69" mass="7868">MALRHMATLLLGNLIICQLYEIPPCIAKKVLHPLLLCWEIWKHKNDVVFRGMPPDAARLTSACKESIKN</sequence>
<feature type="chain" id="PRO_5025425768" description="Secreted protein" evidence="1">
    <location>
        <begin position="28"/>
        <end position="69"/>
    </location>
</feature>
<organism evidence="2">
    <name type="scientific">Saccharum spontaneum</name>
    <name type="common">Wild sugarcane</name>
    <dbReference type="NCBI Taxonomy" id="62335"/>
    <lineage>
        <taxon>Eukaryota</taxon>
        <taxon>Viridiplantae</taxon>
        <taxon>Streptophyta</taxon>
        <taxon>Embryophyta</taxon>
        <taxon>Tracheophyta</taxon>
        <taxon>Spermatophyta</taxon>
        <taxon>Magnoliopsida</taxon>
        <taxon>Liliopsida</taxon>
        <taxon>Poales</taxon>
        <taxon>Poaceae</taxon>
        <taxon>PACMAD clade</taxon>
        <taxon>Panicoideae</taxon>
        <taxon>Andropogonodae</taxon>
        <taxon>Andropogoneae</taxon>
        <taxon>Saccharinae</taxon>
        <taxon>Saccharum</taxon>
        <taxon>Saccharum officinarum species complex</taxon>
    </lineage>
</organism>
<feature type="signal peptide" evidence="1">
    <location>
        <begin position="1"/>
        <end position="27"/>
    </location>
</feature>
<accession>A0A678T530</accession>
<reference evidence="2" key="1">
    <citation type="submission" date="2018-04" db="EMBL/GenBank/DDBJ databases">
        <title>Comparative Analysis of Homologous Sequences of Saccharum officinarum and Saccharum spontaneum Reveals Independent Polyploidization Events.</title>
        <authorList>
            <person name="Sharma A."/>
            <person name="Song J."/>
            <person name="Lin Q."/>
            <person name="Singh R."/>
            <person name="Ramos N."/>
            <person name="Wang K."/>
            <person name="Zhang J."/>
            <person name="Ming R."/>
            <person name="Yu Q."/>
        </authorList>
    </citation>
    <scope>NUCLEOTIDE SEQUENCE</scope>
</reference>
<evidence type="ECO:0008006" key="3">
    <source>
        <dbReference type="Google" id="ProtNLM"/>
    </source>
</evidence>
<keyword evidence="1" id="KW-0732">Signal</keyword>